<proteinExistence type="predicted"/>
<protein>
    <submittedName>
        <fullName evidence="1">Uncharacterized protein</fullName>
    </submittedName>
</protein>
<dbReference type="Proteomes" id="UP000481153">
    <property type="component" value="Unassembled WGS sequence"/>
</dbReference>
<evidence type="ECO:0000313" key="2">
    <source>
        <dbReference type="Proteomes" id="UP000481153"/>
    </source>
</evidence>
<accession>A0A6G0W7B9</accession>
<reference evidence="1 2" key="1">
    <citation type="submission" date="2019-07" db="EMBL/GenBank/DDBJ databases">
        <title>Genomics analysis of Aphanomyces spp. identifies a new class of oomycete effector associated with host adaptation.</title>
        <authorList>
            <person name="Gaulin E."/>
        </authorList>
    </citation>
    <scope>NUCLEOTIDE SEQUENCE [LARGE SCALE GENOMIC DNA]</scope>
    <source>
        <strain evidence="1 2">ATCC 201684</strain>
    </source>
</reference>
<name>A0A6G0W7B9_9STRA</name>
<keyword evidence="2" id="KW-1185">Reference proteome</keyword>
<organism evidence="1 2">
    <name type="scientific">Aphanomyces euteiches</name>
    <dbReference type="NCBI Taxonomy" id="100861"/>
    <lineage>
        <taxon>Eukaryota</taxon>
        <taxon>Sar</taxon>
        <taxon>Stramenopiles</taxon>
        <taxon>Oomycota</taxon>
        <taxon>Saprolegniomycetes</taxon>
        <taxon>Saprolegniales</taxon>
        <taxon>Verrucalvaceae</taxon>
        <taxon>Aphanomyces</taxon>
    </lineage>
</organism>
<comment type="caution">
    <text evidence="1">The sequence shown here is derived from an EMBL/GenBank/DDBJ whole genome shotgun (WGS) entry which is preliminary data.</text>
</comment>
<evidence type="ECO:0000313" key="1">
    <source>
        <dbReference type="EMBL" id="KAF0722995.1"/>
    </source>
</evidence>
<gene>
    <name evidence="1" type="ORF">Ae201684_018070</name>
</gene>
<dbReference type="AlphaFoldDB" id="A0A6G0W7B9"/>
<sequence length="79" mass="8486">MTTRVASLLTKKWITGSAIPNFAIASGVAVGAGSAARQVAVWEDEASTTNSTASAFNTIHGPKHHDLEQFEAFMMMMMR</sequence>
<dbReference type="EMBL" id="VJMJ01000319">
    <property type="protein sequence ID" value="KAF0722995.1"/>
    <property type="molecule type" value="Genomic_DNA"/>
</dbReference>